<dbReference type="AlphaFoldDB" id="A0A0D2BH08"/>
<dbReference type="EMBL" id="KN847349">
    <property type="protein sequence ID" value="KIW36773.1"/>
    <property type="molecule type" value="Genomic_DNA"/>
</dbReference>
<dbReference type="EMBL" id="KN847349">
    <property type="protein sequence ID" value="KIW36774.1"/>
    <property type="molecule type" value="Genomic_DNA"/>
</dbReference>
<dbReference type="RefSeq" id="XP_016256990.1">
    <property type="nucleotide sequence ID" value="XM_016412677.1"/>
</dbReference>
<dbReference type="HOGENOM" id="CLU_2109026_0_0_1"/>
<dbReference type="Proteomes" id="UP000053342">
    <property type="component" value="Unassembled WGS sequence"/>
</dbReference>
<accession>A0A0D2BH08</accession>
<dbReference type="GeneID" id="27363134"/>
<name>A0A0D2BH08_9EURO</name>
<reference evidence="1 2" key="1">
    <citation type="submission" date="2015-01" db="EMBL/GenBank/DDBJ databases">
        <title>The Genome Sequence of Exophiala oligosperma CBS72588.</title>
        <authorList>
            <consortium name="The Broad Institute Genomics Platform"/>
            <person name="Cuomo C."/>
            <person name="de Hoog S."/>
            <person name="Gorbushina A."/>
            <person name="Stielow B."/>
            <person name="Teixiera M."/>
            <person name="Abouelleil A."/>
            <person name="Chapman S.B."/>
            <person name="Priest M."/>
            <person name="Young S.K."/>
            <person name="Wortman J."/>
            <person name="Nusbaum C."/>
            <person name="Birren B."/>
        </authorList>
    </citation>
    <scope>NUCLEOTIDE SEQUENCE [LARGE SCALE GENOMIC DNA]</scope>
    <source>
        <strain evidence="1 2">CBS 72588</strain>
    </source>
</reference>
<organism evidence="1 2">
    <name type="scientific">Exophiala oligosperma</name>
    <dbReference type="NCBI Taxonomy" id="215243"/>
    <lineage>
        <taxon>Eukaryota</taxon>
        <taxon>Fungi</taxon>
        <taxon>Dikarya</taxon>
        <taxon>Ascomycota</taxon>
        <taxon>Pezizomycotina</taxon>
        <taxon>Eurotiomycetes</taxon>
        <taxon>Chaetothyriomycetidae</taxon>
        <taxon>Chaetothyriales</taxon>
        <taxon>Herpotrichiellaceae</taxon>
        <taxon>Exophiala</taxon>
    </lineage>
</organism>
<dbReference type="EMBL" id="KN847349">
    <property type="protein sequence ID" value="KIW36771.1"/>
    <property type="molecule type" value="Genomic_DNA"/>
</dbReference>
<proteinExistence type="predicted"/>
<sequence>MSLIVAPLMALRHHTTIVQVEHNYAQRFSPRLLSAYIICLKCSLDIPSSSTSTSTTAVLDAYTLTLRTLRLSQPFSRLYARSRAAAEAKLIFLYLIRARVFLQPALSIPRYRYRR</sequence>
<gene>
    <name evidence="1" type="ORF">PV06_11060</name>
</gene>
<keyword evidence="2" id="KW-1185">Reference proteome</keyword>
<evidence type="ECO:0000313" key="2">
    <source>
        <dbReference type="Proteomes" id="UP000053342"/>
    </source>
</evidence>
<dbReference type="RefSeq" id="XP_016256989.1">
    <property type="nucleotide sequence ID" value="XM_016412676.1"/>
</dbReference>
<dbReference type="VEuPathDB" id="FungiDB:PV06_11060"/>
<protein>
    <submittedName>
        <fullName evidence="1">Uncharacterized protein</fullName>
    </submittedName>
</protein>
<dbReference type="RefSeq" id="XP_016256988.1">
    <property type="nucleotide sequence ID" value="XM_016412675.1"/>
</dbReference>
<dbReference type="EMBL" id="KN847349">
    <property type="protein sequence ID" value="KIW36772.1"/>
    <property type="molecule type" value="Genomic_DNA"/>
</dbReference>
<dbReference type="RefSeq" id="XP_016256987.1">
    <property type="nucleotide sequence ID" value="XM_016412674.1"/>
</dbReference>
<evidence type="ECO:0000313" key="1">
    <source>
        <dbReference type="EMBL" id="KIW36772.1"/>
    </source>
</evidence>